<dbReference type="Gene3D" id="4.10.60.10">
    <property type="entry name" value="Zinc finger, CCHC-type"/>
    <property type="match status" value="1"/>
</dbReference>
<dbReference type="GO" id="GO:0008270">
    <property type="term" value="F:zinc ion binding"/>
    <property type="evidence" value="ECO:0007669"/>
    <property type="project" value="UniProtKB-KW"/>
</dbReference>
<evidence type="ECO:0000313" key="5">
    <source>
        <dbReference type="Proteomes" id="UP000269221"/>
    </source>
</evidence>
<feature type="region of interest" description="Disordered" evidence="2">
    <location>
        <begin position="543"/>
        <end position="574"/>
    </location>
</feature>
<organism evidence="4 5">
    <name type="scientific">Hirundo rustica rustica</name>
    <dbReference type="NCBI Taxonomy" id="333673"/>
    <lineage>
        <taxon>Eukaryota</taxon>
        <taxon>Metazoa</taxon>
        <taxon>Chordata</taxon>
        <taxon>Craniata</taxon>
        <taxon>Vertebrata</taxon>
        <taxon>Euteleostomi</taxon>
        <taxon>Archelosauria</taxon>
        <taxon>Archosauria</taxon>
        <taxon>Dinosauria</taxon>
        <taxon>Saurischia</taxon>
        <taxon>Theropoda</taxon>
        <taxon>Coelurosauria</taxon>
        <taxon>Aves</taxon>
        <taxon>Neognathae</taxon>
        <taxon>Neoaves</taxon>
        <taxon>Telluraves</taxon>
        <taxon>Australaves</taxon>
        <taxon>Passeriformes</taxon>
        <taxon>Sylvioidea</taxon>
        <taxon>Hirundinidae</taxon>
        <taxon>Hirundo</taxon>
    </lineage>
</organism>
<dbReference type="PANTHER" id="PTHR33166">
    <property type="entry name" value="GAG_P30 DOMAIN-CONTAINING PROTEIN"/>
    <property type="match status" value="1"/>
</dbReference>
<feature type="region of interest" description="Disordered" evidence="2">
    <location>
        <begin position="701"/>
        <end position="733"/>
    </location>
</feature>
<dbReference type="Pfam" id="PF02093">
    <property type="entry name" value="Gag_p30"/>
    <property type="match status" value="1"/>
</dbReference>
<evidence type="ECO:0000256" key="1">
    <source>
        <dbReference type="PROSITE-ProRule" id="PRU00047"/>
    </source>
</evidence>
<feature type="compositionally biased region" description="Basic and acidic residues" evidence="2">
    <location>
        <begin position="701"/>
        <end position="715"/>
    </location>
</feature>
<feature type="region of interest" description="Disordered" evidence="2">
    <location>
        <begin position="129"/>
        <end position="232"/>
    </location>
</feature>
<dbReference type="InterPro" id="IPR050462">
    <property type="entry name" value="Retroviral_Gag-Pol_poly"/>
</dbReference>
<dbReference type="OrthoDB" id="9049599at2759"/>
<gene>
    <name evidence="4" type="ORF">DUI87_08978</name>
</gene>
<accession>A0A3M0KLF3</accession>
<dbReference type="Pfam" id="PF00098">
    <property type="entry name" value="zf-CCHC"/>
    <property type="match status" value="1"/>
</dbReference>
<feature type="compositionally biased region" description="Low complexity" evidence="2">
    <location>
        <begin position="222"/>
        <end position="232"/>
    </location>
</feature>
<dbReference type="SUPFAM" id="SSF57756">
    <property type="entry name" value="Retrovirus zinc finger-like domains"/>
    <property type="match status" value="1"/>
</dbReference>
<dbReference type="InterPro" id="IPR008919">
    <property type="entry name" value="Retrov_capsid_N"/>
</dbReference>
<proteinExistence type="predicted"/>
<evidence type="ECO:0000256" key="2">
    <source>
        <dbReference type="SAM" id="MobiDB-lite"/>
    </source>
</evidence>
<comment type="caution">
    <text evidence="4">The sequence shown here is derived from an EMBL/GenBank/DDBJ whole genome shotgun (WGS) entry which is preliminary data.</text>
</comment>
<feature type="compositionally biased region" description="Polar residues" evidence="2">
    <location>
        <begin position="316"/>
        <end position="325"/>
    </location>
</feature>
<feature type="region of interest" description="Disordered" evidence="2">
    <location>
        <begin position="268"/>
        <end position="387"/>
    </location>
</feature>
<name>A0A3M0KLF3_HIRRU</name>
<keyword evidence="1" id="KW-0862">Zinc</keyword>
<dbReference type="GO" id="GO:0003676">
    <property type="term" value="F:nucleic acid binding"/>
    <property type="evidence" value="ECO:0007669"/>
    <property type="project" value="InterPro"/>
</dbReference>
<dbReference type="Gene3D" id="1.10.375.10">
    <property type="entry name" value="Human Immunodeficiency Virus Type 1 Capsid Protein"/>
    <property type="match status" value="1"/>
</dbReference>
<dbReference type="InterPro" id="IPR003036">
    <property type="entry name" value="Gag_P30"/>
</dbReference>
<dbReference type="STRING" id="333673.A0A3M0KLF3"/>
<feature type="domain" description="CCHC-type" evidence="3">
    <location>
        <begin position="740"/>
        <end position="755"/>
    </location>
</feature>
<dbReference type="SMART" id="SM00343">
    <property type="entry name" value="ZnF_C2HC"/>
    <property type="match status" value="1"/>
</dbReference>
<evidence type="ECO:0000259" key="3">
    <source>
        <dbReference type="PROSITE" id="PS50158"/>
    </source>
</evidence>
<protein>
    <recommendedName>
        <fullName evidence="3">CCHC-type domain-containing protein</fullName>
    </recommendedName>
</protein>
<reference evidence="4 5" key="1">
    <citation type="submission" date="2018-07" db="EMBL/GenBank/DDBJ databases">
        <title>A high quality draft genome assembly of the barn swallow (H. rustica rustica).</title>
        <authorList>
            <person name="Formenti G."/>
            <person name="Chiara M."/>
            <person name="Poveda L."/>
            <person name="Francoijs K.-J."/>
            <person name="Bonisoli-Alquati A."/>
            <person name="Canova L."/>
            <person name="Gianfranceschi L."/>
            <person name="Horner D.S."/>
            <person name="Saino N."/>
        </authorList>
    </citation>
    <scope>NUCLEOTIDE SEQUENCE [LARGE SCALE GENOMIC DNA]</scope>
    <source>
        <strain evidence="4">Chelidonia</strain>
        <tissue evidence="4">Blood</tissue>
    </source>
</reference>
<sequence>MRTADMRYSQHLVVYCQISGRVMDLRRPEITIVAAEPLRPSSWFPGASPVTPQGLGFPSASSHAQWRRNEHLPAELPPSYEQVIKEINQVQVNTTNNNNAAAPRHTTTSATQTDFPEELISHLPGSNVKTSVSPHWESAGCRGQSPLKPPRPPASLLSKPTENENPLIVFENPEGQRCQESPNAVICPVPKPRSRSNLRPVVKSTESKIGSGEEVNQSTAKQQQPPIQQSPLLDEDNLLDNHLVMDSMSTERSQNSIVSRIKVFESQGTNDTSGLSKKPEIAPRSFVPRSVTTKKPVIAPKPGAGRLSEEWDAWTESKSTPSKELQPQPEIVGSSVVTKPELPKKPKPGLVKSSSSDFLDARSGSVAESSDGQKRFPVPAPRPLVPKKSCYSDNPALSLASLKPVAAPPRPSVSAQEKVLKSLGEFSPAANSSAPALQNKLDVDGDLISFDDDVLPLSPVCVVKDSISSEAAAGIIGYVNVPINTSDVRAFKKEMGKLMDDPLGVSERLDEFLGTSIYSYEDLTAILRSLFNTEEREMIRQAGIREWERRNPQSTPGDQKWPSQDPRWNAQTEEGRRSMIDMRNIIIQGIREAVPRGQNLSKVFGECQGKDETPTEWLERLRKSLQIYSGTDPDSPVGEVLLKTQFVAKSWEDIRKKLEKIEGWQEKGLQELLREAQKVYMRRDEEKQKIQARVLVAAVREAQKQERPQASEKPLRKAPPRGATRPQKGTSGKWMEGMECFYCKKKGHMKKDCPKKMRDEKMFRED</sequence>
<keyword evidence="1" id="KW-0863">Zinc-finger</keyword>
<dbReference type="SUPFAM" id="SSF47943">
    <property type="entry name" value="Retrovirus capsid protein, N-terminal core domain"/>
    <property type="match status" value="1"/>
</dbReference>
<dbReference type="GO" id="GO:0019068">
    <property type="term" value="P:virion assembly"/>
    <property type="evidence" value="ECO:0007669"/>
    <property type="project" value="InterPro"/>
</dbReference>
<dbReference type="Proteomes" id="UP000269221">
    <property type="component" value="Unassembled WGS sequence"/>
</dbReference>
<dbReference type="PROSITE" id="PS50158">
    <property type="entry name" value="ZF_CCHC"/>
    <property type="match status" value="1"/>
</dbReference>
<dbReference type="EMBL" id="QRBI01000105">
    <property type="protein sequence ID" value="RMC13895.1"/>
    <property type="molecule type" value="Genomic_DNA"/>
</dbReference>
<dbReference type="AlphaFoldDB" id="A0A3M0KLF3"/>
<keyword evidence="1" id="KW-0479">Metal-binding</keyword>
<dbReference type="InterPro" id="IPR036875">
    <property type="entry name" value="Znf_CCHC_sf"/>
</dbReference>
<evidence type="ECO:0000313" key="4">
    <source>
        <dbReference type="EMBL" id="RMC13895.1"/>
    </source>
</evidence>
<dbReference type="InterPro" id="IPR001878">
    <property type="entry name" value="Znf_CCHC"/>
</dbReference>
<keyword evidence="5" id="KW-1185">Reference proteome</keyword>